<proteinExistence type="predicted"/>
<keyword evidence="7" id="KW-1185">Reference proteome</keyword>
<dbReference type="RefSeq" id="WP_106207403.1">
    <property type="nucleotide sequence ID" value="NZ_PVTD01000011.1"/>
</dbReference>
<evidence type="ECO:0000259" key="5">
    <source>
        <dbReference type="PROSITE" id="PS50932"/>
    </source>
</evidence>
<dbReference type="CDD" id="cd01392">
    <property type="entry name" value="HTH_LacI"/>
    <property type="match status" value="1"/>
</dbReference>
<dbReference type="Pfam" id="PF00356">
    <property type="entry name" value="LacI"/>
    <property type="match status" value="1"/>
</dbReference>
<dbReference type="CDD" id="cd01575">
    <property type="entry name" value="PBP1_GntR"/>
    <property type="match status" value="1"/>
</dbReference>
<organism evidence="6 7">
    <name type="scientific">Aliiruegeria haliotis</name>
    <dbReference type="NCBI Taxonomy" id="1280846"/>
    <lineage>
        <taxon>Bacteria</taxon>
        <taxon>Pseudomonadati</taxon>
        <taxon>Pseudomonadota</taxon>
        <taxon>Alphaproteobacteria</taxon>
        <taxon>Rhodobacterales</taxon>
        <taxon>Roseobacteraceae</taxon>
        <taxon>Aliiruegeria</taxon>
    </lineage>
</organism>
<sequence length="355" mass="38436">MGSKKRDSSRVTLSDVARLAKVSAITVSRCIRNPERVSEDTRVRILRAIDDLGYVPDMAASALASKRSNVVGLVIPSLTNSVFTDVLKGVYDAIEETRLTVQIGNSRYSPSKEENLIRTFLQQRPAGLIVAGVNHTEAGRKMLEASSCPVVQIMDVTDKPVDRLVGFSHFEGAKAAVRHLHDMGYRRPGILTARMDPRSRVRLAGFTEEAQQLGIFEPARVVSTPLHSSVGLGAQLFSDLLAQAPDTDSLFCNNDDLATGALFEAARRNIRVPEALGVCGYNDLDISAEVNPSLTTIATPRYEVGLQSVQMINAALDPEGEAAPPPVILGTKLVPRQSTRRRPMPSVGIHSGETT</sequence>
<evidence type="ECO:0000313" key="6">
    <source>
        <dbReference type="EMBL" id="PRY20982.1"/>
    </source>
</evidence>
<protein>
    <submittedName>
        <fullName evidence="6">LacI family transcriptional regulator</fullName>
    </submittedName>
</protein>
<dbReference type="SUPFAM" id="SSF53822">
    <property type="entry name" value="Periplasmic binding protein-like I"/>
    <property type="match status" value="1"/>
</dbReference>
<dbReference type="SMART" id="SM00354">
    <property type="entry name" value="HTH_LACI"/>
    <property type="match status" value="1"/>
</dbReference>
<dbReference type="PANTHER" id="PTHR30146:SF2">
    <property type="entry name" value="HTH-TYPE TRANSCRIPTIONAL REGULATOR GNTR"/>
    <property type="match status" value="1"/>
</dbReference>
<dbReference type="InterPro" id="IPR028082">
    <property type="entry name" value="Peripla_BP_I"/>
</dbReference>
<dbReference type="SUPFAM" id="SSF47413">
    <property type="entry name" value="lambda repressor-like DNA-binding domains"/>
    <property type="match status" value="1"/>
</dbReference>
<dbReference type="Gene3D" id="1.10.260.40">
    <property type="entry name" value="lambda repressor-like DNA-binding domains"/>
    <property type="match status" value="1"/>
</dbReference>
<evidence type="ECO:0000256" key="3">
    <source>
        <dbReference type="ARBA" id="ARBA00023163"/>
    </source>
</evidence>
<evidence type="ECO:0000313" key="7">
    <source>
        <dbReference type="Proteomes" id="UP000239480"/>
    </source>
</evidence>
<feature type="region of interest" description="Disordered" evidence="4">
    <location>
        <begin position="336"/>
        <end position="355"/>
    </location>
</feature>
<dbReference type="InterPro" id="IPR010982">
    <property type="entry name" value="Lambda_DNA-bd_dom_sf"/>
</dbReference>
<reference evidence="6 7" key="1">
    <citation type="submission" date="2018-03" db="EMBL/GenBank/DDBJ databases">
        <title>Genomic Encyclopedia of Archaeal and Bacterial Type Strains, Phase II (KMG-II): from individual species to whole genera.</title>
        <authorList>
            <person name="Goeker M."/>
        </authorList>
    </citation>
    <scope>NUCLEOTIDE SEQUENCE [LARGE SCALE GENOMIC DNA]</scope>
    <source>
        <strain evidence="6 7">DSM 29328</strain>
    </source>
</reference>
<dbReference type="InterPro" id="IPR046335">
    <property type="entry name" value="LacI/GalR-like_sensor"/>
</dbReference>
<feature type="domain" description="HTH lacI-type" evidence="5">
    <location>
        <begin position="11"/>
        <end position="65"/>
    </location>
</feature>
<dbReference type="InterPro" id="IPR000843">
    <property type="entry name" value="HTH_LacI"/>
</dbReference>
<dbReference type="Gene3D" id="3.40.50.2300">
    <property type="match status" value="2"/>
</dbReference>
<dbReference type="EMBL" id="PVTD01000011">
    <property type="protein sequence ID" value="PRY20982.1"/>
    <property type="molecule type" value="Genomic_DNA"/>
</dbReference>
<gene>
    <name evidence="6" type="ORF">CLV78_111137</name>
</gene>
<evidence type="ECO:0000256" key="1">
    <source>
        <dbReference type="ARBA" id="ARBA00023015"/>
    </source>
</evidence>
<comment type="caution">
    <text evidence="6">The sequence shown here is derived from an EMBL/GenBank/DDBJ whole genome shotgun (WGS) entry which is preliminary data.</text>
</comment>
<dbReference type="OrthoDB" id="7170131at2"/>
<evidence type="ECO:0000256" key="4">
    <source>
        <dbReference type="SAM" id="MobiDB-lite"/>
    </source>
</evidence>
<keyword evidence="2" id="KW-0238">DNA-binding</keyword>
<dbReference type="PROSITE" id="PS50932">
    <property type="entry name" value="HTH_LACI_2"/>
    <property type="match status" value="1"/>
</dbReference>
<dbReference type="PANTHER" id="PTHR30146">
    <property type="entry name" value="LACI-RELATED TRANSCRIPTIONAL REPRESSOR"/>
    <property type="match status" value="1"/>
</dbReference>
<evidence type="ECO:0000256" key="2">
    <source>
        <dbReference type="ARBA" id="ARBA00023125"/>
    </source>
</evidence>
<accession>A0A2T0RIN5</accession>
<dbReference type="Proteomes" id="UP000239480">
    <property type="component" value="Unassembled WGS sequence"/>
</dbReference>
<keyword evidence="1" id="KW-0805">Transcription regulation</keyword>
<dbReference type="AlphaFoldDB" id="A0A2T0RIN5"/>
<name>A0A2T0RIN5_9RHOB</name>
<dbReference type="GO" id="GO:0003700">
    <property type="term" value="F:DNA-binding transcription factor activity"/>
    <property type="evidence" value="ECO:0007669"/>
    <property type="project" value="TreeGrafter"/>
</dbReference>
<dbReference type="GO" id="GO:0000976">
    <property type="term" value="F:transcription cis-regulatory region binding"/>
    <property type="evidence" value="ECO:0007669"/>
    <property type="project" value="TreeGrafter"/>
</dbReference>
<keyword evidence="3" id="KW-0804">Transcription</keyword>
<dbReference type="Pfam" id="PF13377">
    <property type="entry name" value="Peripla_BP_3"/>
    <property type="match status" value="1"/>
</dbReference>